<organism evidence="1 2">
    <name type="scientific">Racocetra persica</name>
    <dbReference type="NCBI Taxonomy" id="160502"/>
    <lineage>
        <taxon>Eukaryota</taxon>
        <taxon>Fungi</taxon>
        <taxon>Fungi incertae sedis</taxon>
        <taxon>Mucoromycota</taxon>
        <taxon>Glomeromycotina</taxon>
        <taxon>Glomeromycetes</taxon>
        <taxon>Diversisporales</taxon>
        <taxon>Gigasporaceae</taxon>
        <taxon>Racocetra</taxon>
    </lineage>
</organism>
<feature type="non-terminal residue" evidence="1">
    <location>
        <position position="1"/>
    </location>
</feature>
<feature type="non-terminal residue" evidence="1">
    <location>
        <position position="94"/>
    </location>
</feature>
<comment type="caution">
    <text evidence="1">The sequence shown here is derived from an EMBL/GenBank/DDBJ whole genome shotgun (WGS) entry which is preliminary data.</text>
</comment>
<evidence type="ECO:0000313" key="1">
    <source>
        <dbReference type="EMBL" id="CAG8831835.1"/>
    </source>
</evidence>
<gene>
    <name evidence="1" type="ORF">RPERSI_LOCUS28277</name>
</gene>
<protein>
    <submittedName>
        <fullName evidence="1">13759_t:CDS:1</fullName>
    </submittedName>
</protein>
<sequence>FGFRISPFIKMVSTNNYDLEENEEKNDNNSPNADNINDDNKIKKDLTKERIKIVLNEKDLIESFVKGSGNGGQKINKTSNCVDLRHVPTGVRVV</sequence>
<accession>A0ACA9SC79</accession>
<evidence type="ECO:0000313" key="2">
    <source>
        <dbReference type="Proteomes" id="UP000789920"/>
    </source>
</evidence>
<dbReference type="EMBL" id="CAJVQC010102346">
    <property type="protein sequence ID" value="CAG8831835.1"/>
    <property type="molecule type" value="Genomic_DNA"/>
</dbReference>
<proteinExistence type="predicted"/>
<name>A0ACA9SC79_9GLOM</name>
<keyword evidence="2" id="KW-1185">Reference proteome</keyword>
<dbReference type="Proteomes" id="UP000789920">
    <property type="component" value="Unassembled WGS sequence"/>
</dbReference>
<reference evidence="1" key="1">
    <citation type="submission" date="2021-06" db="EMBL/GenBank/DDBJ databases">
        <authorList>
            <person name="Kallberg Y."/>
            <person name="Tangrot J."/>
            <person name="Rosling A."/>
        </authorList>
    </citation>
    <scope>NUCLEOTIDE SEQUENCE</scope>
    <source>
        <strain evidence="1">MA461A</strain>
    </source>
</reference>